<dbReference type="Gene3D" id="3.10.410.10">
    <property type="entry name" value="Formyltetrahydrofolate synthetase, domain 3"/>
    <property type="match status" value="1"/>
</dbReference>
<comment type="subcellular location">
    <subcellularLocation>
        <location evidence="1">Nucleus</location>
    </subcellularLocation>
</comment>
<dbReference type="GO" id="GO:0004329">
    <property type="term" value="F:formate-tetrahydrofolate ligase activity"/>
    <property type="evidence" value="ECO:0007669"/>
    <property type="project" value="UniProtKB-EC"/>
</dbReference>
<evidence type="ECO:0000256" key="3">
    <source>
        <dbReference type="ARBA" id="ARBA00006378"/>
    </source>
</evidence>
<dbReference type="OrthoDB" id="5126881at2759"/>
<comment type="catalytic activity">
    <reaction evidence="14">
        <text>(6S)-5,6,7,8-tetrahydrofolate + formate + ATP = (6R)-10-formyltetrahydrofolate + ADP + phosphate</text>
        <dbReference type="Rhea" id="RHEA:20221"/>
        <dbReference type="ChEBI" id="CHEBI:15740"/>
        <dbReference type="ChEBI" id="CHEBI:30616"/>
        <dbReference type="ChEBI" id="CHEBI:43474"/>
        <dbReference type="ChEBI" id="CHEBI:57453"/>
        <dbReference type="ChEBI" id="CHEBI:195366"/>
        <dbReference type="ChEBI" id="CHEBI:456216"/>
        <dbReference type="EC" id="6.3.4.3"/>
    </reaction>
</comment>
<evidence type="ECO:0000256" key="7">
    <source>
        <dbReference type="ARBA" id="ARBA00022598"/>
    </source>
</evidence>
<proteinExistence type="inferred from homology"/>
<evidence type="ECO:0000256" key="14">
    <source>
        <dbReference type="ARBA" id="ARBA00049033"/>
    </source>
</evidence>
<evidence type="ECO:0000256" key="11">
    <source>
        <dbReference type="ARBA" id="ARBA00023159"/>
    </source>
</evidence>
<dbReference type="GO" id="GO:0004488">
    <property type="term" value="F:methylenetetrahydrofolate dehydrogenase (NADP+) activity"/>
    <property type="evidence" value="ECO:0007669"/>
    <property type="project" value="UniProtKB-ARBA"/>
</dbReference>
<dbReference type="PANTHER" id="PTHR13186">
    <property type="entry name" value="MEDIATOR OF RNA POLYMERASE II TRANSCRIPTION SUBUNIT 31"/>
    <property type="match status" value="1"/>
</dbReference>
<comment type="similarity">
    <text evidence="3">Belongs to the Mediator complex subunit 31 family.</text>
</comment>
<dbReference type="InterPro" id="IPR008831">
    <property type="entry name" value="Mediator_Med31"/>
</dbReference>
<dbReference type="GO" id="GO:0035999">
    <property type="term" value="P:tetrahydrofolate interconversion"/>
    <property type="evidence" value="ECO:0007669"/>
    <property type="project" value="UniProtKB-UniPathway"/>
</dbReference>
<keyword evidence="8" id="KW-0547">Nucleotide-binding</keyword>
<dbReference type="InterPro" id="IPR000559">
    <property type="entry name" value="Formate_THF_ligase"/>
</dbReference>
<dbReference type="GO" id="GO:0005524">
    <property type="term" value="F:ATP binding"/>
    <property type="evidence" value="ECO:0007669"/>
    <property type="project" value="UniProtKB-KW"/>
</dbReference>
<keyword evidence="7 15" id="KW-0436">Ligase</keyword>
<keyword evidence="16" id="KW-1185">Reference proteome</keyword>
<dbReference type="EC" id="6.3.4.3" evidence="5"/>
<dbReference type="OMA" id="KFWNLKC"/>
<comment type="subunit">
    <text evidence="4">Homodimer.</text>
</comment>
<dbReference type="Gene3D" id="3.30.1510.10">
    <property type="entry name" value="Domain 2, N(10)-formyltetrahydrofolate synthetase"/>
    <property type="match status" value="1"/>
</dbReference>
<evidence type="ECO:0000313" key="16">
    <source>
        <dbReference type="Proteomes" id="UP000054928"/>
    </source>
</evidence>
<dbReference type="STRING" id="4781.A0A0N7L4C7"/>
<dbReference type="GO" id="GO:0006555">
    <property type="term" value="P:methionine metabolic process"/>
    <property type="evidence" value="ECO:0007669"/>
    <property type="project" value="UniProtKB-ARBA"/>
</dbReference>
<evidence type="ECO:0000313" key="15">
    <source>
        <dbReference type="EMBL" id="CEG38307.1"/>
    </source>
</evidence>
<dbReference type="GeneID" id="36403443"/>
<dbReference type="UniPathway" id="UPA00193"/>
<comment type="pathway">
    <text evidence="2">One-carbon metabolism; tetrahydrofolate interconversion.</text>
</comment>
<dbReference type="Proteomes" id="UP000054928">
    <property type="component" value="Unassembled WGS sequence"/>
</dbReference>
<dbReference type="PROSITE" id="PS00721">
    <property type="entry name" value="FTHFS_1"/>
    <property type="match status" value="1"/>
</dbReference>
<sequence length="794" mass="86936">MIRNRLASIVHEGWTVTGQQPRQAAKCLLSISSMPRQLKPDQLLTPVPSDIDISDSIVPLHITEIAHAAGILPEEVVPYGSTKAKICLSVRERLMDQPNGNYVVVTGITPTPLGEGKSTTTIGLCQALGAHLNKKAFACIRQPSQGPTFGVKGGAAGGGYSQVIPMDEFNLHLTGDIHAITAANNLLAAAIDTRIFHENAQSDKALFHRLCPLQKDGSRRFSPIMLKRLQKLGIVKVSPADLTDEEIHRFARLDIDPDTITWQRVLDTCDRFLRQIVVGTGSTEKGQSRSTGFDITVASEIMAILALTTSLKDMRERLGRIVIGMSRNNNPVTADDLGVGGALAVLMKDAILPTLMQTVEGTPVFVHAGPFANIAHGNSSIIADQIALKLAGEDGFVVTECGFGADIGMEKFFNIKCRTSELTPQCVVLVSTIRALKMHGGGPNVVAGKPLDAVYIEENLEMLERGCNNMQHHIRNALKFGVAVVVAVNVFATDSPREVEIVKQKALEAGAMAAVESTHWAEGGKGAIKLGQAVVSSCGKMRAQGSPFKFLYPLELSIAEKFEVICKEIYGADSVEYSEIAMKKLALYSQRGYGKLPVCCAKTHLSLSTDPSAKGVPTGFSVVVRDVRASIGAGFVYLLCGDMMTIPGLPTRPGFYDVDLDTESGKVIVRCSHLKVAMEVPSNDVRFQMELEFVQCLASPAYLNFLAINRYFENPAFMNYLQYLKYWKQPQYAKYIVYPHCLAFLDMLDDVRFRQMIAREDFMTLVHGQQFYHWQTFLNNRSEGKPHEAIAETN</sequence>
<accession>A0A0N7L4C7</accession>
<keyword evidence="6" id="KW-0554">One-carbon metabolism</keyword>
<keyword evidence="10" id="KW-0805">Transcription regulation</keyword>
<dbReference type="Pfam" id="PF05669">
    <property type="entry name" value="Med31"/>
    <property type="match status" value="1"/>
</dbReference>
<keyword evidence="9" id="KW-0067">ATP-binding</keyword>
<dbReference type="PROSITE" id="PS00722">
    <property type="entry name" value="FTHFS_2"/>
    <property type="match status" value="1"/>
</dbReference>
<evidence type="ECO:0000256" key="13">
    <source>
        <dbReference type="ARBA" id="ARBA00023242"/>
    </source>
</evidence>
<dbReference type="FunFam" id="1.10.10.1340:FF:000001">
    <property type="entry name" value="Mediator of RNA polymerase II transcription subunit 31"/>
    <property type="match status" value="1"/>
</dbReference>
<dbReference type="HAMAP" id="MF_01543">
    <property type="entry name" value="FTHFS"/>
    <property type="match status" value="1"/>
</dbReference>
<organism evidence="15 16">
    <name type="scientific">Plasmopara halstedii</name>
    <name type="common">Downy mildew of sunflower</name>
    <dbReference type="NCBI Taxonomy" id="4781"/>
    <lineage>
        <taxon>Eukaryota</taxon>
        <taxon>Sar</taxon>
        <taxon>Stramenopiles</taxon>
        <taxon>Oomycota</taxon>
        <taxon>Peronosporomycetes</taxon>
        <taxon>Peronosporales</taxon>
        <taxon>Peronosporaceae</taxon>
        <taxon>Plasmopara</taxon>
    </lineage>
</organism>
<dbReference type="FunFam" id="3.40.50.300:FF:001123">
    <property type="entry name" value="C-1-tetrahydrofolate synthase, cytoplasmic isoform X2"/>
    <property type="match status" value="1"/>
</dbReference>
<evidence type="ECO:0000256" key="9">
    <source>
        <dbReference type="ARBA" id="ARBA00022840"/>
    </source>
</evidence>
<keyword evidence="12" id="KW-0804">Transcription</keyword>
<evidence type="ECO:0000256" key="10">
    <source>
        <dbReference type="ARBA" id="ARBA00023015"/>
    </source>
</evidence>
<dbReference type="FunFam" id="3.40.50.300:FF:000245">
    <property type="entry name" value="C-1-tetrahydrofolate synthase, cytoplasmic"/>
    <property type="match status" value="1"/>
</dbReference>
<dbReference type="Pfam" id="PF01268">
    <property type="entry name" value="FTHFS"/>
    <property type="match status" value="1"/>
</dbReference>
<dbReference type="InterPro" id="IPR038089">
    <property type="entry name" value="Med31_sf"/>
</dbReference>
<keyword evidence="13" id="KW-0539">Nucleus</keyword>
<evidence type="ECO:0000256" key="8">
    <source>
        <dbReference type="ARBA" id="ARBA00022741"/>
    </source>
</evidence>
<dbReference type="CDD" id="cd00477">
    <property type="entry name" value="FTHFS"/>
    <property type="match status" value="1"/>
</dbReference>
<keyword evidence="11" id="KW-0010">Activator</keyword>
<dbReference type="FunFam" id="3.10.410.10:FF:000001">
    <property type="entry name" value="Putative formate--tetrahydrofolate ligase"/>
    <property type="match status" value="1"/>
</dbReference>
<dbReference type="GO" id="GO:0016592">
    <property type="term" value="C:mediator complex"/>
    <property type="evidence" value="ECO:0007669"/>
    <property type="project" value="InterPro"/>
</dbReference>
<dbReference type="GO" id="GO:0009257">
    <property type="term" value="P:10-formyltetrahydrofolate biosynthetic process"/>
    <property type="evidence" value="ECO:0007669"/>
    <property type="project" value="UniProtKB-ARBA"/>
</dbReference>
<dbReference type="Gene3D" id="3.40.50.300">
    <property type="entry name" value="P-loop containing nucleotide triphosphate hydrolases"/>
    <property type="match status" value="2"/>
</dbReference>
<evidence type="ECO:0000256" key="12">
    <source>
        <dbReference type="ARBA" id="ARBA00023163"/>
    </source>
</evidence>
<evidence type="ECO:0000256" key="4">
    <source>
        <dbReference type="ARBA" id="ARBA00011738"/>
    </source>
</evidence>
<reference evidence="16" key="1">
    <citation type="submission" date="2014-09" db="EMBL/GenBank/DDBJ databases">
        <authorList>
            <person name="Sharma Rahul"/>
            <person name="Thines Marco"/>
        </authorList>
    </citation>
    <scope>NUCLEOTIDE SEQUENCE [LARGE SCALE GENOMIC DNA]</scope>
</reference>
<dbReference type="Gene3D" id="1.10.10.1340">
    <property type="entry name" value="Mediator of RNA polymerase II, submodule Med31 (Soh1)"/>
    <property type="match status" value="1"/>
</dbReference>
<dbReference type="InterPro" id="IPR020628">
    <property type="entry name" value="Formate_THF_ligase_CS"/>
</dbReference>
<name>A0A0N7L4C7_PLAHL</name>
<dbReference type="GO" id="GO:0004477">
    <property type="term" value="F:methenyltetrahydrofolate cyclohydrolase activity"/>
    <property type="evidence" value="ECO:0007669"/>
    <property type="project" value="UniProtKB-ARBA"/>
</dbReference>
<dbReference type="RefSeq" id="XP_024574676.1">
    <property type="nucleotide sequence ID" value="XM_024723729.1"/>
</dbReference>
<evidence type="ECO:0000256" key="5">
    <source>
        <dbReference type="ARBA" id="ARBA00012295"/>
    </source>
</evidence>
<dbReference type="InterPro" id="IPR027417">
    <property type="entry name" value="P-loop_NTPase"/>
</dbReference>
<evidence type="ECO:0000256" key="6">
    <source>
        <dbReference type="ARBA" id="ARBA00022563"/>
    </source>
</evidence>
<dbReference type="SUPFAM" id="SSF52540">
    <property type="entry name" value="P-loop containing nucleoside triphosphate hydrolases"/>
    <property type="match status" value="1"/>
</dbReference>
<dbReference type="GO" id="GO:0005829">
    <property type="term" value="C:cytosol"/>
    <property type="evidence" value="ECO:0007669"/>
    <property type="project" value="UniProtKB-ARBA"/>
</dbReference>
<dbReference type="GO" id="GO:0003712">
    <property type="term" value="F:transcription coregulator activity"/>
    <property type="evidence" value="ECO:0007669"/>
    <property type="project" value="InterPro"/>
</dbReference>
<dbReference type="AlphaFoldDB" id="A0A0N7L4C7"/>
<dbReference type="GO" id="GO:0006355">
    <property type="term" value="P:regulation of DNA-templated transcription"/>
    <property type="evidence" value="ECO:0007669"/>
    <property type="project" value="InterPro"/>
</dbReference>
<dbReference type="FunFam" id="1.10.8.770:FF:000001">
    <property type="entry name" value="Methylenetetrahydrofolate dehydrogenase (NADP+ dependent) 1 like"/>
    <property type="match status" value="1"/>
</dbReference>
<dbReference type="GO" id="GO:0046655">
    <property type="term" value="P:folic acid metabolic process"/>
    <property type="evidence" value="ECO:0007669"/>
    <property type="project" value="UniProtKB-ARBA"/>
</dbReference>
<dbReference type="GO" id="GO:0006164">
    <property type="term" value="P:purine nucleotide biosynthetic process"/>
    <property type="evidence" value="ECO:0007669"/>
    <property type="project" value="UniProtKB-ARBA"/>
</dbReference>
<evidence type="ECO:0000256" key="1">
    <source>
        <dbReference type="ARBA" id="ARBA00004123"/>
    </source>
</evidence>
<protein>
    <recommendedName>
        <fullName evidence="5">formate--tetrahydrofolate ligase</fullName>
        <ecNumber evidence="5">6.3.4.3</ecNumber>
    </recommendedName>
</protein>
<dbReference type="EMBL" id="CCYD01000321">
    <property type="protein sequence ID" value="CEG38307.1"/>
    <property type="molecule type" value="Genomic_DNA"/>
</dbReference>
<evidence type="ECO:0000256" key="2">
    <source>
        <dbReference type="ARBA" id="ARBA00004777"/>
    </source>
</evidence>